<feature type="region of interest" description="Disordered" evidence="1">
    <location>
        <begin position="160"/>
        <end position="182"/>
    </location>
</feature>
<reference evidence="2" key="1">
    <citation type="submission" date="2022-11" db="EMBL/GenBank/DDBJ databases">
        <authorList>
            <person name="Petersen C."/>
        </authorList>
    </citation>
    <scope>NUCLEOTIDE SEQUENCE</scope>
    <source>
        <strain evidence="2">IBT 30761</strain>
    </source>
</reference>
<dbReference type="Proteomes" id="UP001149074">
    <property type="component" value="Unassembled WGS sequence"/>
</dbReference>
<evidence type="ECO:0000313" key="2">
    <source>
        <dbReference type="EMBL" id="KAJ5111629.1"/>
    </source>
</evidence>
<evidence type="ECO:0000256" key="1">
    <source>
        <dbReference type="SAM" id="MobiDB-lite"/>
    </source>
</evidence>
<protein>
    <submittedName>
        <fullName evidence="2">Uncharacterized protein</fullName>
    </submittedName>
</protein>
<dbReference type="EMBL" id="JAPQKI010000002">
    <property type="protein sequence ID" value="KAJ5111629.1"/>
    <property type="molecule type" value="Genomic_DNA"/>
</dbReference>
<organism evidence="2 3">
    <name type="scientific">Penicillium argentinense</name>
    <dbReference type="NCBI Taxonomy" id="1131581"/>
    <lineage>
        <taxon>Eukaryota</taxon>
        <taxon>Fungi</taxon>
        <taxon>Dikarya</taxon>
        <taxon>Ascomycota</taxon>
        <taxon>Pezizomycotina</taxon>
        <taxon>Eurotiomycetes</taxon>
        <taxon>Eurotiomycetidae</taxon>
        <taxon>Eurotiales</taxon>
        <taxon>Aspergillaceae</taxon>
        <taxon>Penicillium</taxon>
    </lineage>
</organism>
<accession>A0A9W9KLX3</accession>
<evidence type="ECO:0000313" key="3">
    <source>
        <dbReference type="Proteomes" id="UP001149074"/>
    </source>
</evidence>
<dbReference type="GeneID" id="81353637"/>
<reference evidence="2" key="2">
    <citation type="journal article" date="2023" name="IMA Fungus">
        <title>Comparative genomic study of the Penicillium genus elucidates a diverse pangenome and 15 lateral gene transfer events.</title>
        <authorList>
            <person name="Petersen C."/>
            <person name="Sorensen T."/>
            <person name="Nielsen M.R."/>
            <person name="Sondergaard T.E."/>
            <person name="Sorensen J.L."/>
            <person name="Fitzpatrick D.A."/>
            <person name="Frisvad J.C."/>
            <person name="Nielsen K.L."/>
        </authorList>
    </citation>
    <scope>NUCLEOTIDE SEQUENCE</scope>
    <source>
        <strain evidence="2">IBT 30761</strain>
    </source>
</reference>
<proteinExistence type="predicted"/>
<keyword evidence="3" id="KW-1185">Reference proteome</keyword>
<dbReference type="AlphaFoldDB" id="A0A9W9KLX3"/>
<dbReference type="OrthoDB" id="5421784at2759"/>
<gene>
    <name evidence="2" type="ORF">N7532_002164</name>
</gene>
<comment type="caution">
    <text evidence="2">The sequence shown here is derived from an EMBL/GenBank/DDBJ whole genome shotgun (WGS) entry which is preliminary data.</text>
</comment>
<sequence>MIKDTLFGASYLAPAFVKRWYQSTMTAKTESTISSSPNERCFQKIPGRKILHNLTHGGDGFAGKPTGGDSPTISESLLGLLPPSSEALLSSPFHAPPTVTPFSIALDTNVTREAEENTTPTRPRQAHIPISNSVTFGSLRQPQLHCIRFPSTERCAVAPRKHAPGRSLPSYDGTRDSRGSRFTESLKPTTVQYIGACVTIKPM</sequence>
<dbReference type="RefSeq" id="XP_056479699.1">
    <property type="nucleotide sequence ID" value="XM_056614658.1"/>
</dbReference>
<name>A0A9W9KLX3_9EURO</name>